<gene>
    <name evidence="3" type="ORF">Scep_023907</name>
</gene>
<organism evidence="3 4">
    <name type="scientific">Stephania cephalantha</name>
    <dbReference type="NCBI Taxonomy" id="152367"/>
    <lineage>
        <taxon>Eukaryota</taxon>
        <taxon>Viridiplantae</taxon>
        <taxon>Streptophyta</taxon>
        <taxon>Embryophyta</taxon>
        <taxon>Tracheophyta</taxon>
        <taxon>Spermatophyta</taxon>
        <taxon>Magnoliopsida</taxon>
        <taxon>Ranunculales</taxon>
        <taxon>Menispermaceae</taxon>
        <taxon>Menispermoideae</taxon>
        <taxon>Cissampelideae</taxon>
        <taxon>Stephania</taxon>
    </lineage>
</organism>
<keyword evidence="4" id="KW-1185">Reference proteome</keyword>
<name>A0AAP0EYG1_9MAGN</name>
<reference evidence="3 4" key="1">
    <citation type="submission" date="2024-01" db="EMBL/GenBank/DDBJ databases">
        <title>Genome assemblies of Stephania.</title>
        <authorList>
            <person name="Yang L."/>
        </authorList>
    </citation>
    <scope>NUCLEOTIDE SEQUENCE [LARGE SCALE GENOMIC DNA]</scope>
    <source>
        <strain evidence="3">JXDWG</strain>
        <tissue evidence="3">Leaf</tissue>
    </source>
</reference>
<sequence length="96" mass="10314">MRRKGSDGDEQRDGGGAPRGSIGGVLERGDGAATARDRAERSSGGDNDARRLGGLRRRCGEKCNISKSVADQPTWTAYVAFVAILLLIMQHIKICR</sequence>
<dbReference type="EMBL" id="JBBNAG010000010">
    <property type="protein sequence ID" value="KAK9100477.1"/>
    <property type="molecule type" value="Genomic_DNA"/>
</dbReference>
<protein>
    <submittedName>
        <fullName evidence="3">Uncharacterized protein</fullName>
    </submittedName>
</protein>
<dbReference type="Proteomes" id="UP001419268">
    <property type="component" value="Unassembled WGS sequence"/>
</dbReference>
<keyword evidence="2" id="KW-0812">Transmembrane</keyword>
<feature type="region of interest" description="Disordered" evidence="1">
    <location>
        <begin position="1"/>
        <end position="53"/>
    </location>
</feature>
<evidence type="ECO:0000256" key="1">
    <source>
        <dbReference type="SAM" id="MobiDB-lite"/>
    </source>
</evidence>
<feature type="compositionally biased region" description="Basic and acidic residues" evidence="1">
    <location>
        <begin position="1"/>
        <end position="13"/>
    </location>
</feature>
<keyword evidence="2" id="KW-1133">Transmembrane helix</keyword>
<comment type="caution">
    <text evidence="3">The sequence shown here is derived from an EMBL/GenBank/DDBJ whole genome shotgun (WGS) entry which is preliminary data.</text>
</comment>
<feature type="transmembrane region" description="Helical" evidence="2">
    <location>
        <begin position="75"/>
        <end position="92"/>
    </location>
</feature>
<proteinExistence type="predicted"/>
<feature type="compositionally biased region" description="Basic and acidic residues" evidence="1">
    <location>
        <begin position="27"/>
        <end position="51"/>
    </location>
</feature>
<keyword evidence="2" id="KW-0472">Membrane</keyword>
<dbReference type="AlphaFoldDB" id="A0AAP0EYG1"/>
<feature type="compositionally biased region" description="Gly residues" evidence="1">
    <location>
        <begin position="14"/>
        <end position="23"/>
    </location>
</feature>
<evidence type="ECO:0000313" key="3">
    <source>
        <dbReference type="EMBL" id="KAK9100477.1"/>
    </source>
</evidence>
<accession>A0AAP0EYG1</accession>
<evidence type="ECO:0000313" key="4">
    <source>
        <dbReference type="Proteomes" id="UP001419268"/>
    </source>
</evidence>
<evidence type="ECO:0000256" key="2">
    <source>
        <dbReference type="SAM" id="Phobius"/>
    </source>
</evidence>